<gene>
    <name evidence="2" type="ORF">KJ970_19225</name>
</gene>
<keyword evidence="1" id="KW-0732">Signal</keyword>
<reference evidence="2" key="1">
    <citation type="submission" date="2021-05" db="EMBL/GenBank/DDBJ databases">
        <title>Energy efficiency and biological interactions define the core microbiome of deep oligotrophic groundwater.</title>
        <authorList>
            <person name="Mehrshad M."/>
            <person name="Lopez-Fernandez M."/>
            <person name="Bell E."/>
            <person name="Bernier-Latmani R."/>
            <person name="Bertilsson S."/>
            <person name="Dopson M."/>
        </authorList>
    </citation>
    <scope>NUCLEOTIDE SEQUENCE</scope>
    <source>
        <strain evidence="2">Modern_marine.mb.64</strain>
    </source>
</reference>
<protein>
    <submittedName>
        <fullName evidence="2">Uncharacterized protein</fullName>
    </submittedName>
</protein>
<sequence>MRTLLLILALCVVSSVAAGAHDEFWCWDADEILAEIDGGRVTIQHLSDLINCCPDPITYDVSVGDATIMVEEHSLSMCYCLCCFNLSVTLEEVPPGPWNLLYRWFDIEADDWTERVLQIDVPDVGQGYEPVVALQNTEGCLESASAPGEGQEPEPMSTRWGTIKAMYR</sequence>
<evidence type="ECO:0000313" key="2">
    <source>
        <dbReference type="EMBL" id="MBU2693053.1"/>
    </source>
</evidence>
<feature type="signal peptide" evidence="1">
    <location>
        <begin position="1"/>
        <end position="20"/>
    </location>
</feature>
<dbReference type="EMBL" id="JAHJDP010000109">
    <property type="protein sequence ID" value="MBU2693053.1"/>
    <property type="molecule type" value="Genomic_DNA"/>
</dbReference>
<feature type="chain" id="PRO_5037507849" evidence="1">
    <location>
        <begin position="21"/>
        <end position="168"/>
    </location>
</feature>
<comment type="caution">
    <text evidence="2">The sequence shown here is derived from an EMBL/GenBank/DDBJ whole genome shotgun (WGS) entry which is preliminary data.</text>
</comment>
<evidence type="ECO:0000256" key="1">
    <source>
        <dbReference type="SAM" id="SignalP"/>
    </source>
</evidence>
<accession>A0A948WET4</accession>
<dbReference type="AlphaFoldDB" id="A0A948WET4"/>
<proteinExistence type="predicted"/>
<evidence type="ECO:0000313" key="3">
    <source>
        <dbReference type="Proteomes" id="UP000777784"/>
    </source>
</evidence>
<name>A0A948WET4_UNCEI</name>
<organism evidence="2 3">
    <name type="scientific">Eiseniibacteriota bacterium</name>
    <dbReference type="NCBI Taxonomy" id="2212470"/>
    <lineage>
        <taxon>Bacteria</taxon>
        <taxon>Candidatus Eiseniibacteriota</taxon>
    </lineage>
</organism>
<dbReference type="Proteomes" id="UP000777784">
    <property type="component" value="Unassembled WGS sequence"/>
</dbReference>